<evidence type="ECO:0000256" key="7">
    <source>
        <dbReference type="ARBA" id="ARBA00022630"/>
    </source>
</evidence>
<evidence type="ECO:0000256" key="18">
    <source>
        <dbReference type="PIRSR" id="PIRSR000137-1"/>
    </source>
</evidence>
<dbReference type="Gene3D" id="3.50.50.60">
    <property type="entry name" value="FAD/NAD(P)-binding domain"/>
    <property type="match status" value="1"/>
</dbReference>
<comment type="similarity">
    <text evidence="3">Belongs to the GMC oxidoreductase family.</text>
</comment>
<feature type="active site" description="Proton acceptor" evidence="18">
    <location>
        <position position="631"/>
    </location>
</feature>
<dbReference type="EMBL" id="JAACJJ010000042">
    <property type="protein sequence ID" value="KAF5316281.1"/>
    <property type="molecule type" value="Genomic_DNA"/>
</dbReference>
<dbReference type="SUPFAM" id="SSF51905">
    <property type="entry name" value="FAD/NAD(P)-binding domain"/>
    <property type="match status" value="1"/>
</dbReference>
<dbReference type="GO" id="GO:0005576">
    <property type="term" value="C:extracellular region"/>
    <property type="evidence" value="ECO:0007669"/>
    <property type="project" value="UniProtKB-SubCell"/>
</dbReference>
<comment type="function">
    <text evidence="12">Catalyzes the single-oxidation or sequential double oxidation reaction of carbohydrates primarily at carbon-2 and/or carbon-3 with the concomitant reduction of the flavin. The enzyme exhibits a broad sugar substrate specificity, oxidizing different aldopyranoses to the corresponding C-1, C-2, C-3 or C-1,2, C-2,3 and C-3,4 (di)dehydro sugars with substrate-specific regioselectivity. Accepts only a narrow range of electron acceptors such as substituted benzoquinones and complexed metal ions and reacts extremely slowly with O(2) as acceptor. May play a role in the natural recycling of plant matter by oxidizing all major monosaccharides in lignocellulose and by reducing quinone compounds or reactive radical species generated during lignin depolymerization.</text>
</comment>
<evidence type="ECO:0000256" key="1">
    <source>
        <dbReference type="ARBA" id="ARBA00001974"/>
    </source>
</evidence>
<keyword evidence="10" id="KW-0560">Oxidoreductase</keyword>
<evidence type="ECO:0000256" key="10">
    <source>
        <dbReference type="ARBA" id="ARBA00023002"/>
    </source>
</evidence>
<evidence type="ECO:0000256" key="12">
    <source>
        <dbReference type="ARBA" id="ARBA00024699"/>
    </source>
</evidence>
<dbReference type="AlphaFoldDB" id="A0A8H5B412"/>
<dbReference type="InterPro" id="IPR036188">
    <property type="entry name" value="FAD/NAD-bd_sf"/>
</dbReference>
<comment type="caution">
    <text evidence="21">The sequence shown here is derived from an EMBL/GenBank/DDBJ whole genome shotgun (WGS) entry which is preliminary data.</text>
</comment>
<evidence type="ECO:0000256" key="13">
    <source>
        <dbReference type="ARBA" id="ARBA00033986"/>
    </source>
</evidence>
<keyword evidence="7" id="KW-0285">Flavoprotein</keyword>
<protein>
    <recommendedName>
        <fullName evidence="5">pyranose dehydrogenase (acceptor)</fullName>
        <ecNumber evidence="5">1.1.99.29</ecNumber>
    </recommendedName>
</protein>
<comment type="catalytic activity">
    <reaction evidence="16">
        <text>a pyranoside + acceptor = a pyranosid-3-ulose + reduced acceptor.</text>
        <dbReference type="EC" id="1.1.99.29"/>
    </reaction>
</comment>
<keyword evidence="8" id="KW-0732">Signal</keyword>
<dbReference type="EC" id="1.1.99.29" evidence="5"/>
<dbReference type="Proteomes" id="UP000567179">
    <property type="component" value="Unassembled WGS sequence"/>
</dbReference>
<evidence type="ECO:0000256" key="19">
    <source>
        <dbReference type="PIRSR" id="PIRSR000137-2"/>
    </source>
</evidence>
<dbReference type="SUPFAM" id="SSF54373">
    <property type="entry name" value="FAD-linked reductases, C-terminal domain"/>
    <property type="match status" value="1"/>
</dbReference>
<comment type="subunit">
    <text evidence="4">Monomer.</text>
</comment>
<name>A0A8H5B412_9AGAR</name>
<sequence length="653" mass="71421">MERVKSSRTYHFLLKNPPQFPRSFSHLYLCREIRDEVQSYSLFLDLFSNLLIQIAGLGVRNNDVVPASNYDARPWLYRVDSERDLRVSTARAIADKYILYPGGTAGNVVANRLTENPRVSVLVIEAGGLPDGNLNISIPFFAPRATPKTSVDWNYTTVPQPGLNGRVLTYPRGFVLGGSSSVNYLVYTRGSKEDYDRYARLSGDPGWGWDRLLPYFKKNEALGPPADRHNTAGQFSPSVHGFNGINSVSLYGFPEPIDGRVIETTKQLAEFPFNVDYNSGNHLGIGWSQFTIKNGARSSSATSYLGPKFIVRKNLHVLINTEVSRVLSSGLKQGQHVFNIVQYRSHDGSLKTVIAKREVILSAGAVNSPRILLHSGIGNSTLLSQFGIPTLVDNPSVGRNLSDHPVASNVYTTNSPNTYEALTQNATATQEAIDLWKNTRTGIFASGTINHLGFIRLPANASIFATNVDPAAGPKTAHFELIIGNGVSRPPFPAAGHFFSISTVFLTPTSRGSITINSNNPFDAPLIDTGFLTTEFDIFALRESVKSARRFVAAPAWANHTVARVSTANTDAEIEDFVRNSSGTLFHPMGTAAMTPRNADFGVVNPDLLVKKVVGLRIVDASVMPIVPSAHTQAVTYVFAERASDLIKAKWHI</sequence>
<evidence type="ECO:0000256" key="2">
    <source>
        <dbReference type="ARBA" id="ARBA00004613"/>
    </source>
</evidence>
<feature type="binding site" evidence="19">
    <location>
        <begin position="183"/>
        <end position="186"/>
    </location>
    <ligand>
        <name>FAD</name>
        <dbReference type="ChEBI" id="CHEBI:57692"/>
    </ligand>
</feature>
<evidence type="ECO:0000256" key="9">
    <source>
        <dbReference type="ARBA" id="ARBA00022827"/>
    </source>
</evidence>
<evidence type="ECO:0000256" key="16">
    <source>
        <dbReference type="ARBA" id="ARBA00034050"/>
    </source>
</evidence>
<dbReference type="PROSITE" id="PS00624">
    <property type="entry name" value="GMC_OXRED_2"/>
    <property type="match status" value="1"/>
</dbReference>
<dbReference type="OrthoDB" id="269227at2759"/>
<comment type="catalytic activity">
    <reaction evidence="14">
        <text>pyranose + acceptor = pyranos-2,3-diulose + reduced acceptor.</text>
        <dbReference type="EC" id="1.1.99.29"/>
    </reaction>
</comment>
<organism evidence="21 22">
    <name type="scientific">Psilocybe cf. subviscida</name>
    <dbReference type="NCBI Taxonomy" id="2480587"/>
    <lineage>
        <taxon>Eukaryota</taxon>
        <taxon>Fungi</taxon>
        <taxon>Dikarya</taxon>
        <taxon>Basidiomycota</taxon>
        <taxon>Agaricomycotina</taxon>
        <taxon>Agaricomycetes</taxon>
        <taxon>Agaricomycetidae</taxon>
        <taxon>Agaricales</taxon>
        <taxon>Agaricineae</taxon>
        <taxon>Strophariaceae</taxon>
        <taxon>Psilocybe</taxon>
    </lineage>
</organism>
<keyword evidence="22" id="KW-1185">Reference proteome</keyword>
<gene>
    <name evidence="21" type="ORF">D9619_006817</name>
</gene>
<dbReference type="PANTHER" id="PTHR11552:SF201">
    <property type="entry name" value="GLUCOSE-METHANOL-CHOLINE OXIDOREDUCTASE N-TERMINAL DOMAIN-CONTAINING PROTEIN"/>
    <property type="match status" value="1"/>
</dbReference>
<evidence type="ECO:0000256" key="6">
    <source>
        <dbReference type="ARBA" id="ARBA00022525"/>
    </source>
</evidence>
<dbReference type="GO" id="GO:0033718">
    <property type="term" value="F:pyranose dehydrogenase (acceptor) activity"/>
    <property type="evidence" value="ECO:0007669"/>
    <property type="project" value="UniProtKB-EC"/>
</dbReference>
<reference evidence="21 22" key="1">
    <citation type="journal article" date="2020" name="ISME J.">
        <title>Uncovering the hidden diversity of litter-decomposition mechanisms in mushroom-forming fungi.</title>
        <authorList>
            <person name="Floudas D."/>
            <person name="Bentzer J."/>
            <person name="Ahren D."/>
            <person name="Johansson T."/>
            <person name="Persson P."/>
            <person name="Tunlid A."/>
        </authorList>
    </citation>
    <scope>NUCLEOTIDE SEQUENCE [LARGE SCALE GENOMIC DNA]</scope>
    <source>
        <strain evidence="21 22">CBS 101986</strain>
    </source>
</reference>
<comment type="catalytic activity">
    <reaction evidence="17">
        <text>a pyranoside + acceptor = a pyranosid-3,4-diulose + reduced acceptor.</text>
        <dbReference type="EC" id="1.1.99.29"/>
    </reaction>
</comment>
<keyword evidence="11" id="KW-0325">Glycoprotein</keyword>
<evidence type="ECO:0000256" key="4">
    <source>
        <dbReference type="ARBA" id="ARBA00011245"/>
    </source>
</evidence>
<feature type="active site" description="Proton donor" evidence="18">
    <location>
        <position position="587"/>
    </location>
</feature>
<evidence type="ECO:0000256" key="8">
    <source>
        <dbReference type="ARBA" id="ARBA00022729"/>
    </source>
</evidence>
<dbReference type="Gene3D" id="3.30.560.10">
    <property type="entry name" value="Glucose Oxidase, domain 3"/>
    <property type="match status" value="1"/>
</dbReference>
<evidence type="ECO:0000256" key="14">
    <source>
        <dbReference type="ARBA" id="ARBA00034010"/>
    </source>
</evidence>
<evidence type="ECO:0000256" key="15">
    <source>
        <dbReference type="ARBA" id="ARBA00034029"/>
    </source>
</evidence>
<evidence type="ECO:0000313" key="21">
    <source>
        <dbReference type="EMBL" id="KAF5316281.1"/>
    </source>
</evidence>
<evidence type="ECO:0000259" key="20">
    <source>
        <dbReference type="PROSITE" id="PS00624"/>
    </source>
</evidence>
<dbReference type="InterPro" id="IPR012132">
    <property type="entry name" value="GMC_OxRdtase"/>
</dbReference>
<dbReference type="InterPro" id="IPR000172">
    <property type="entry name" value="GMC_OxRdtase_N"/>
</dbReference>
<evidence type="ECO:0000256" key="11">
    <source>
        <dbReference type="ARBA" id="ARBA00023180"/>
    </source>
</evidence>
<evidence type="ECO:0000256" key="3">
    <source>
        <dbReference type="ARBA" id="ARBA00010790"/>
    </source>
</evidence>
<feature type="binding site" evidence="19">
    <location>
        <position position="175"/>
    </location>
    <ligand>
        <name>FAD</name>
        <dbReference type="ChEBI" id="CHEBI:57692"/>
    </ligand>
</feature>
<dbReference type="InterPro" id="IPR007867">
    <property type="entry name" value="GMC_OxRtase_C"/>
</dbReference>
<evidence type="ECO:0000256" key="5">
    <source>
        <dbReference type="ARBA" id="ARBA00013177"/>
    </source>
</evidence>
<comment type="catalytic activity">
    <reaction evidence="13">
        <text>pyranose + acceptor = pyranos-2-ulose + reduced acceptor.</text>
        <dbReference type="EC" id="1.1.99.29"/>
    </reaction>
</comment>
<dbReference type="PIRSF" id="PIRSF000137">
    <property type="entry name" value="Alcohol_oxidase"/>
    <property type="match status" value="1"/>
</dbReference>
<accession>A0A8H5B412</accession>
<comment type="subcellular location">
    <subcellularLocation>
        <location evidence="2">Secreted</location>
    </subcellularLocation>
</comment>
<evidence type="ECO:0000313" key="22">
    <source>
        <dbReference type="Proteomes" id="UP000567179"/>
    </source>
</evidence>
<evidence type="ECO:0000256" key="17">
    <source>
        <dbReference type="ARBA" id="ARBA00034059"/>
    </source>
</evidence>
<dbReference type="GO" id="GO:0050660">
    <property type="term" value="F:flavin adenine dinucleotide binding"/>
    <property type="evidence" value="ECO:0007669"/>
    <property type="project" value="InterPro"/>
</dbReference>
<dbReference type="PANTHER" id="PTHR11552">
    <property type="entry name" value="GLUCOSE-METHANOL-CHOLINE GMC OXIDOREDUCTASE"/>
    <property type="match status" value="1"/>
</dbReference>
<comment type="catalytic activity">
    <reaction evidence="15">
        <text>pyranose + acceptor = pyranos-3-ulose + reduced acceptor.</text>
        <dbReference type="EC" id="1.1.99.29"/>
    </reaction>
</comment>
<keyword evidence="6" id="KW-0964">Secreted</keyword>
<dbReference type="Pfam" id="PF05199">
    <property type="entry name" value="GMC_oxred_C"/>
    <property type="match status" value="1"/>
</dbReference>
<dbReference type="Pfam" id="PF00732">
    <property type="entry name" value="GMC_oxred_N"/>
    <property type="match status" value="1"/>
</dbReference>
<feature type="binding site" evidence="19">
    <location>
        <position position="323"/>
    </location>
    <ligand>
        <name>FAD</name>
        <dbReference type="ChEBI" id="CHEBI:57692"/>
    </ligand>
</feature>
<feature type="domain" description="Glucose-methanol-choline oxidoreductase N-terminal" evidence="20">
    <location>
        <begin position="364"/>
        <end position="378"/>
    </location>
</feature>
<keyword evidence="9 19" id="KW-0274">FAD</keyword>
<comment type="cofactor">
    <cofactor evidence="1 19">
        <name>FAD</name>
        <dbReference type="ChEBI" id="CHEBI:57692"/>
    </cofactor>
</comment>
<proteinExistence type="inferred from homology"/>